<comment type="caution">
    <text evidence="5">The sequence shown here is derived from an EMBL/GenBank/DDBJ whole genome shotgun (WGS) entry which is preliminary data.</text>
</comment>
<feature type="domain" description="AMP-dependent synthetase/ligase" evidence="4">
    <location>
        <begin position="95"/>
        <end position="511"/>
    </location>
</feature>
<reference evidence="5" key="1">
    <citation type="journal article" date="2023" name="Mol. Phylogenet. Evol.">
        <title>Genome-scale phylogeny and comparative genomics of the fungal order Sordariales.</title>
        <authorList>
            <person name="Hensen N."/>
            <person name="Bonometti L."/>
            <person name="Westerberg I."/>
            <person name="Brannstrom I.O."/>
            <person name="Guillou S."/>
            <person name="Cros-Aarteil S."/>
            <person name="Calhoun S."/>
            <person name="Haridas S."/>
            <person name="Kuo A."/>
            <person name="Mondo S."/>
            <person name="Pangilinan J."/>
            <person name="Riley R."/>
            <person name="LaButti K."/>
            <person name="Andreopoulos B."/>
            <person name="Lipzen A."/>
            <person name="Chen C."/>
            <person name="Yan M."/>
            <person name="Daum C."/>
            <person name="Ng V."/>
            <person name="Clum A."/>
            <person name="Steindorff A."/>
            <person name="Ohm R.A."/>
            <person name="Martin F."/>
            <person name="Silar P."/>
            <person name="Natvig D.O."/>
            <person name="Lalanne C."/>
            <person name="Gautier V."/>
            <person name="Ament-Velasquez S.L."/>
            <person name="Kruys A."/>
            <person name="Hutchinson M.I."/>
            <person name="Powell A.J."/>
            <person name="Barry K."/>
            <person name="Miller A.N."/>
            <person name="Grigoriev I.V."/>
            <person name="Debuchy R."/>
            <person name="Gladieux P."/>
            <person name="Hiltunen Thoren M."/>
            <person name="Johannesson H."/>
        </authorList>
    </citation>
    <scope>NUCLEOTIDE SEQUENCE</scope>
    <source>
        <strain evidence="5">CBS 990.96</strain>
    </source>
</reference>
<organism evidence="5 6">
    <name type="scientific">Podospora fimiseda</name>
    <dbReference type="NCBI Taxonomy" id="252190"/>
    <lineage>
        <taxon>Eukaryota</taxon>
        <taxon>Fungi</taxon>
        <taxon>Dikarya</taxon>
        <taxon>Ascomycota</taxon>
        <taxon>Pezizomycotina</taxon>
        <taxon>Sordariomycetes</taxon>
        <taxon>Sordariomycetidae</taxon>
        <taxon>Sordariales</taxon>
        <taxon>Podosporaceae</taxon>
        <taxon>Podospora</taxon>
    </lineage>
</organism>
<evidence type="ECO:0000259" key="4">
    <source>
        <dbReference type="Pfam" id="PF00501"/>
    </source>
</evidence>
<evidence type="ECO:0000313" key="6">
    <source>
        <dbReference type="Proteomes" id="UP001301958"/>
    </source>
</evidence>
<dbReference type="InterPro" id="IPR000873">
    <property type="entry name" value="AMP-dep_synth/lig_dom"/>
</dbReference>
<keyword evidence="1" id="KW-0547">Nucleotide-binding</keyword>
<evidence type="ECO:0000256" key="3">
    <source>
        <dbReference type="SAM" id="MobiDB-lite"/>
    </source>
</evidence>
<keyword evidence="2" id="KW-0067">ATP-binding</keyword>
<dbReference type="Proteomes" id="UP001301958">
    <property type="component" value="Unassembled WGS sequence"/>
</dbReference>
<keyword evidence="6" id="KW-1185">Reference proteome</keyword>
<dbReference type="InterPro" id="IPR042099">
    <property type="entry name" value="ANL_N_sf"/>
</dbReference>
<dbReference type="GO" id="GO:0005783">
    <property type="term" value="C:endoplasmic reticulum"/>
    <property type="evidence" value="ECO:0007669"/>
    <property type="project" value="TreeGrafter"/>
</dbReference>
<dbReference type="Pfam" id="PF00501">
    <property type="entry name" value="AMP-binding"/>
    <property type="match status" value="1"/>
</dbReference>
<dbReference type="PANTHER" id="PTHR43272">
    <property type="entry name" value="LONG-CHAIN-FATTY-ACID--COA LIGASE"/>
    <property type="match status" value="1"/>
</dbReference>
<evidence type="ECO:0000256" key="2">
    <source>
        <dbReference type="ARBA" id="ARBA00022840"/>
    </source>
</evidence>
<name>A0AAN7BG55_9PEZI</name>
<sequence length="705" mass="78144">MAPKQDTAAYINTIAQPPPPGSPYALPIPGTERPNRTPIYRHWRFLNGPLLETFDPAHRTIHDLFEVSVASVPRNKCLGHRPWNPNTKTWENYFVWQTYAEVAERRKNFGAGIVELHQRIGVKEDKYAVGLWAQNRPEWQITELALLSQALWPVSLYETLGPEATEYIINHSGLVSVVCSLPHIPTLLKLAPRVPSLKIIISLDPLDAGEMAGHSKLSLLNAAAAQVGLQIFSMQDVEAIGARSGRPMRPPTADDVLTINYTSGTTGDPKGVLITHKQGVAGISAARSNQSILAGDVHLSYLPLAHIYGRMADQTALATGAAIGYFHGDITTLVEDIKLLRPTGLMSVPRLFNRINSAIQAATIEQEGFKGALSRRVIETKKANMELPMGKATNKHFLYDKIWTPKVLKGVGLTRARTMVSGSAQLDPDVHVFLRAAFGNNFVQGFGMTETYAVGTVQLPGDFTTGNIGPPCPSVELCIESVPDYEYTVNDKPNPRGELLMRGPIIFKEYYRNPEETAKAIEPDGWFHTGDIVEVDSMGRFKIIDRKKNVLKLAQGEYISPERIENVYLGSSNLIAMAFVHGDPKESSLVGIFGIDPVHFAPYASKILKQNIPADDKAALKVAANDPRVKANFLKLLDQIGKSHKFNNFEKVKNVYFDIDPFTIENELLTPTLKTKRPQTARAFREQIDRMYEEIKANTETKPKL</sequence>
<proteinExistence type="predicted"/>
<dbReference type="Gene3D" id="3.40.50.12780">
    <property type="entry name" value="N-terminal domain of ligase-like"/>
    <property type="match status" value="1"/>
</dbReference>
<accession>A0AAN7BG55</accession>
<dbReference type="SUPFAM" id="SSF56801">
    <property type="entry name" value="Acetyl-CoA synthetase-like"/>
    <property type="match status" value="1"/>
</dbReference>
<dbReference type="PANTHER" id="PTHR43272:SF33">
    <property type="entry name" value="AMP-BINDING DOMAIN-CONTAINING PROTEIN-RELATED"/>
    <property type="match status" value="1"/>
</dbReference>
<protein>
    <recommendedName>
        <fullName evidence="4">AMP-dependent synthetase/ligase domain-containing protein</fullName>
    </recommendedName>
</protein>
<gene>
    <name evidence="5" type="ORF">QBC38DRAFT_82624</name>
</gene>
<dbReference type="GO" id="GO:0005524">
    <property type="term" value="F:ATP binding"/>
    <property type="evidence" value="ECO:0007669"/>
    <property type="project" value="UniProtKB-KW"/>
</dbReference>
<dbReference type="EMBL" id="MU865473">
    <property type="protein sequence ID" value="KAK4222412.1"/>
    <property type="molecule type" value="Genomic_DNA"/>
</dbReference>
<dbReference type="GO" id="GO:0016020">
    <property type="term" value="C:membrane"/>
    <property type="evidence" value="ECO:0007669"/>
    <property type="project" value="TreeGrafter"/>
</dbReference>
<dbReference type="InterPro" id="IPR020845">
    <property type="entry name" value="AMP-binding_CS"/>
</dbReference>
<feature type="region of interest" description="Disordered" evidence="3">
    <location>
        <begin position="1"/>
        <end position="31"/>
    </location>
</feature>
<evidence type="ECO:0000256" key="1">
    <source>
        <dbReference type="ARBA" id="ARBA00022741"/>
    </source>
</evidence>
<reference evidence="5" key="2">
    <citation type="submission" date="2023-05" db="EMBL/GenBank/DDBJ databases">
        <authorList>
            <consortium name="Lawrence Berkeley National Laboratory"/>
            <person name="Steindorff A."/>
            <person name="Hensen N."/>
            <person name="Bonometti L."/>
            <person name="Westerberg I."/>
            <person name="Brannstrom I.O."/>
            <person name="Guillou S."/>
            <person name="Cros-Aarteil S."/>
            <person name="Calhoun S."/>
            <person name="Haridas S."/>
            <person name="Kuo A."/>
            <person name="Mondo S."/>
            <person name="Pangilinan J."/>
            <person name="Riley R."/>
            <person name="Labutti K."/>
            <person name="Andreopoulos B."/>
            <person name="Lipzen A."/>
            <person name="Chen C."/>
            <person name="Yanf M."/>
            <person name="Daum C."/>
            <person name="Ng V."/>
            <person name="Clum A."/>
            <person name="Ohm R."/>
            <person name="Martin F."/>
            <person name="Silar P."/>
            <person name="Natvig D."/>
            <person name="Lalanne C."/>
            <person name="Gautier V."/>
            <person name="Ament-Velasquez S.L."/>
            <person name="Kruys A."/>
            <person name="Hutchinson M.I."/>
            <person name="Powell A.J."/>
            <person name="Barry K."/>
            <person name="Miller A.N."/>
            <person name="Grigoriev I.V."/>
            <person name="Debuchy R."/>
            <person name="Gladieux P."/>
            <person name="Thoren M.H."/>
            <person name="Johannesson H."/>
        </authorList>
    </citation>
    <scope>NUCLEOTIDE SEQUENCE</scope>
    <source>
        <strain evidence="5">CBS 990.96</strain>
    </source>
</reference>
<dbReference type="AlphaFoldDB" id="A0AAN7BG55"/>
<dbReference type="PROSITE" id="PS00455">
    <property type="entry name" value="AMP_BINDING"/>
    <property type="match status" value="1"/>
</dbReference>
<evidence type="ECO:0000313" key="5">
    <source>
        <dbReference type="EMBL" id="KAK4222412.1"/>
    </source>
</evidence>
<dbReference type="GO" id="GO:0004467">
    <property type="term" value="F:long-chain fatty acid-CoA ligase activity"/>
    <property type="evidence" value="ECO:0007669"/>
    <property type="project" value="TreeGrafter"/>
</dbReference>